<dbReference type="InterPro" id="IPR005467">
    <property type="entry name" value="His_kinase_dom"/>
</dbReference>
<dbReference type="Gene3D" id="3.30.565.10">
    <property type="entry name" value="Histidine kinase-like ATPase, C-terminal domain"/>
    <property type="match status" value="1"/>
</dbReference>
<dbReference type="PANTHER" id="PTHR44936">
    <property type="entry name" value="SENSOR PROTEIN CREC"/>
    <property type="match status" value="1"/>
</dbReference>
<evidence type="ECO:0000256" key="10">
    <source>
        <dbReference type="SAM" id="Phobius"/>
    </source>
</evidence>
<dbReference type="PRINTS" id="PR00344">
    <property type="entry name" value="BCTRLSENSOR"/>
</dbReference>
<dbReference type="AlphaFoldDB" id="A0A1H6RWU4"/>
<keyword evidence="8 12" id="KW-0418">Kinase</keyword>
<evidence type="ECO:0000256" key="7">
    <source>
        <dbReference type="ARBA" id="ARBA00022741"/>
    </source>
</evidence>
<proteinExistence type="predicted"/>
<dbReference type="InterPro" id="IPR003594">
    <property type="entry name" value="HATPase_dom"/>
</dbReference>
<dbReference type="CDD" id="cd00082">
    <property type="entry name" value="HisKA"/>
    <property type="match status" value="1"/>
</dbReference>
<dbReference type="STRING" id="170623.SAMN04244579_01316"/>
<keyword evidence="7" id="KW-0547">Nucleotide-binding</keyword>
<dbReference type="SMART" id="SM00388">
    <property type="entry name" value="HisKA"/>
    <property type="match status" value="1"/>
</dbReference>
<keyword evidence="4" id="KW-1003">Cell membrane</keyword>
<evidence type="ECO:0000256" key="1">
    <source>
        <dbReference type="ARBA" id="ARBA00000085"/>
    </source>
</evidence>
<evidence type="ECO:0000259" key="11">
    <source>
        <dbReference type="PROSITE" id="PS50109"/>
    </source>
</evidence>
<organism evidence="12 13">
    <name type="scientific">Azotobacter beijerinckii</name>
    <dbReference type="NCBI Taxonomy" id="170623"/>
    <lineage>
        <taxon>Bacteria</taxon>
        <taxon>Pseudomonadati</taxon>
        <taxon>Pseudomonadota</taxon>
        <taxon>Gammaproteobacteria</taxon>
        <taxon>Pseudomonadales</taxon>
        <taxon>Pseudomonadaceae</taxon>
        <taxon>Azotobacter</taxon>
    </lineage>
</organism>
<keyword evidence="10" id="KW-1133">Transmembrane helix</keyword>
<dbReference type="InterPro" id="IPR036097">
    <property type="entry name" value="HisK_dim/P_sf"/>
</dbReference>
<dbReference type="InterPro" id="IPR004358">
    <property type="entry name" value="Sig_transdc_His_kin-like_C"/>
</dbReference>
<dbReference type="Pfam" id="PF00512">
    <property type="entry name" value="HisKA"/>
    <property type="match status" value="1"/>
</dbReference>
<dbReference type="InterPro" id="IPR003661">
    <property type="entry name" value="HisK_dim/P_dom"/>
</dbReference>
<evidence type="ECO:0000256" key="9">
    <source>
        <dbReference type="ARBA" id="ARBA00022840"/>
    </source>
</evidence>
<comment type="catalytic activity">
    <reaction evidence="1">
        <text>ATP + protein L-histidine = ADP + protein N-phospho-L-histidine.</text>
        <dbReference type="EC" id="2.7.13.3"/>
    </reaction>
</comment>
<dbReference type="GO" id="GO:0000155">
    <property type="term" value="F:phosphorelay sensor kinase activity"/>
    <property type="evidence" value="ECO:0007669"/>
    <property type="project" value="InterPro"/>
</dbReference>
<name>A0A1H6RWU4_9GAMM</name>
<evidence type="ECO:0000256" key="2">
    <source>
        <dbReference type="ARBA" id="ARBA00004651"/>
    </source>
</evidence>
<feature type="domain" description="Histidine kinase" evidence="11">
    <location>
        <begin position="256"/>
        <end position="462"/>
    </location>
</feature>
<dbReference type="SUPFAM" id="SSF47384">
    <property type="entry name" value="Homodimeric domain of signal transducing histidine kinase"/>
    <property type="match status" value="1"/>
</dbReference>
<keyword evidence="5" id="KW-0597">Phosphoprotein</keyword>
<dbReference type="EC" id="2.7.13.3" evidence="3"/>
<dbReference type="Proteomes" id="UP000199005">
    <property type="component" value="Unassembled WGS sequence"/>
</dbReference>
<dbReference type="GO" id="GO:0005886">
    <property type="term" value="C:plasma membrane"/>
    <property type="evidence" value="ECO:0007669"/>
    <property type="project" value="UniProtKB-SubCell"/>
</dbReference>
<dbReference type="Gene3D" id="1.10.287.130">
    <property type="match status" value="1"/>
</dbReference>
<dbReference type="GO" id="GO:0005524">
    <property type="term" value="F:ATP binding"/>
    <property type="evidence" value="ECO:0007669"/>
    <property type="project" value="UniProtKB-KW"/>
</dbReference>
<dbReference type="InterPro" id="IPR050980">
    <property type="entry name" value="2C_sensor_his_kinase"/>
</dbReference>
<evidence type="ECO:0000256" key="4">
    <source>
        <dbReference type="ARBA" id="ARBA00022475"/>
    </source>
</evidence>
<evidence type="ECO:0000256" key="8">
    <source>
        <dbReference type="ARBA" id="ARBA00022777"/>
    </source>
</evidence>
<feature type="transmembrane region" description="Helical" evidence="10">
    <location>
        <begin position="12"/>
        <end position="39"/>
    </location>
</feature>
<dbReference type="PROSITE" id="PS50109">
    <property type="entry name" value="HIS_KIN"/>
    <property type="match status" value="1"/>
</dbReference>
<sequence>MGAETPKRFHLIRYFSLVSFVVITAVVVSLAIVSTRFLLIESVRREGLLTVQAVRSIAEMERRHADMSLDMTMGMLLEPGRELSGSELLRRTIAKVRSEFLDHIAHLPEVLLVNLYGADRVIFWSTNPRLIGRRVDNADLEEAFSSGDAVAATTGEHLGENVFSPPGELYVGHYIPLGDGAGRVATMVEIYKEPVDLIARIQRSYLLCWLAAVLGGVLIYLGLFWMVWRLSGLLAAQQKQLIANETAVALGEMSTAVAHSLRNPLAAIRSSAELALDVDAPPIRKNIEDIIGQVDRLSKCVSELLISSRPLCGDREAVDPVAAVDDVLHAFDQQIRAAGIRVDWPAQPAPAVISHRVLFAQVLNSVISNAIEAMPRGGTLRIRIAVDVRERRLRLAVGDSGKGMTREQMAMAFKAFYTTKRGGLGVGLVLVKRIMERFGGSIRLDSREREGTDVCLVFRIAEGD</sequence>
<reference evidence="12 13" key="1">
    <citation type="submission" date="2016-10" db="EMBL/GenBank/DDBJ databases">
        <authorList>
            <person name="de Groot N.N."/>
        </authorList>
    </citation>
    <scope>NUCLEOTIDE SEQUENCE [LARGE SCALE GENOMIC DNA]</scope>
    <source>
        <strain evidence="12 13">DSM 1041</strain>
    </source>
</reference>
<keyword evidence="6" id="KW-0808">Transferase</keyword>
<evidence type="ECO:0000256" key="3">
    <source>
        <dbReference type="ARBA" id="ARBA00012438"/>
    </source>
</evidence>
<accession>A0A1H6RWU4</accession>
<gene>
    <name evidence="12" type="ORF">SAMN04244579_01316</name>
</gene>
<evidence type="ECO:0000256" key="6">
    <source>
        <dbReference type="ARBA" id="ARBA00022679"/>
    </source>
</evidence>
<evidence type="ECO:0000313" key="12">
    <source>
        <dbReference type="EMBL" id="SEI60233.1"/>
    </source>
</evidence>
<keyword evidence="10" id="KW-0472">Membrane</keyword>
<dbReference type="PANTHER" id="PTHR44936:SF10">
    <property type="entry name" value="SENSOR PROTEIN RSTB"/>
    <property type="match status" value="1"/>
</dbReference>
<evidence type="ECO:0000313" key="13">
    <source>
        <dbReference type="Proteomes" id="UP000199005"/>
    </source>
</evidence>
<dbReference type="EMBL" id="FNYO01000011">
    <property type="protein sequence ID" value="SEI60233.1"/>
    <property type="molecule type" value="Genomic_DNA"/>
</dbReference>
<keyword evidence="9" id="KW-0067">ATP-binding</keyword>
<feature type="transmembrane region" description="Helical" evidence="10">
    <location>
        <begin position="206"/>
        <end position="228"/>
    </location>
</feature>
<evidence type="ECO:0000256" key="5">
    <source>
        <dbReference type="ARBA" id="ARBA00022553"/>
    </source>
</evidence>
<dbReference type="SUPFAM" id="SSF55874">
    <property type="entry name" value="ATPase domain of HSP90 chaperone/DNA topoisomerase II/histidine kinase"/>
    <property type="match status" value="1"/>
</dbReference>
<dbReference type="SMART" id="SM00387">
    <property type="entry name" value="HATPase_c"/>
    <property type="match status" value="1"/>
</dbReference>
<dbReference type="InterPro" id="IPR036890">
    <property type="entry name" value="HATPase_C_sf"/>
</dbReference>
<comment type="subcellular location">
    <subcellularLocation>
        <location evidence="2">Cell membrane</location>
        <topology evidence="2">Multi-pass membrane protein</topology>
    </subcellularLocation>
</comment>
<dbReference type="Pfam" id="PF02518">
    <property type="entry name" value="HATPase_c"/>
    <property type="match status" value="1"/>
</dbReference>
<protein>
    <recommendedName>
        <fullName evidence="3">histidine kinase</fullName>
        <ecNumber evidence="3">2.7.13.3</ecNumber>
    </recommendedName>
</protein>
<keyword evidence="10" id="KW-0812">Transmembrane</keyword>